<dbReference type="GO" id="GO:0005634">
    <property type="term" value="C:nucleus"/>
    <property type="evidence" value="ECO:0007669"/>
    <property type="project" value="UniProtKB-ARBA"/>
</dbReference>
<keyword evidence="2" id="KW-0677">Repeat</keyword>
<dbReference type="InterPro" id="IPR050329">
    <property type="entry name" value="GLI_C2H2-zinc-finger"/>
</dbReference>
<evidence type="ECO:0000313" key="8">
    <source>
        <dbReference type="Proteomes" id="UP001166286"/>
    </source>
</evidence>
<evidence type="ECO:0000313" key="7">
    <source>
        <dbReference type="EMBL" id="KAK0513394.1"/>
    </source>
</evidence>
<dbReference type="AlphaFoldDB" id="A0AA39R4A9"/>
<evidence type="ECO:0000256" key="4">
    <source>
        <dbReference type="ARBA" id="ARBA00022833"/>
    </source>
</evidence>
<comment type="caution">
    <text evidence="7">The sequence shown here is derived from an EMBL/GenBank/DDBJ whole genome shotgun (WGS) entry which is preliminary data.</text>
</comment>
<dbReference type="GO" id="GO:0000981">
    <property type="term" value="F:DNA-binding transcription factor activity, RNA polymerase II-specific"/>
    <property type="evidence" value="ECO:0007669"/>
    <property type="project" value="TreeGrafter"/>
</dbReference>
<dbReference type="SUPFAM" id="SSF57667">
    <property type="entry name" value="beta-beta-alpha zinc fingers"/>
    <property type="match status" value="1"/>
</dbReference>
<evidence type="ECO:0000256" key="1">
    <source>
        <dbReference type="ARBA" id="ARBA00022723"/>
    </source>
</evidence>
<dbReference type="GO" id="GO:0000978">
    <property type="term" value="F:RNA polymerase II cis-regulatory region sequence-specific DNA binding"/>
    <property type="evidence" value="ECO:0007669"/>
    <property type="project" value="TreeGrafter"/>
</dbReference>
<sequence>MDHDSANIDFSLSQHAYLHETVPAGDGTLILIKTLSQPIPTFICLHQGCELSFPTAKLLEAHAIIHANGKQTPNAIDDSSIVAGHWSPDRLHHGFGYIPSTIHTAPSGTFNDVPTGFCDPNHGWPNAFNPVGISGYDYTDPVRNMPTSTLTAIGEGDFTQGFHPSGIASHGPYDYGHSQPRIAAPPLTQAVDQMSDTFNDAGPVQTRPVCMQCGRDFRRQSDLDRHMKKHQPNAHVYQCQVQGCQYRSKRKDKVMEHSRRPH</sequence>
<dbReference type="InterPro" id="IPR013087">
    <property type="entry name" value="Znf_C2H2_type"/>
</dbReference>
<protein>
    <recommendedName>
        <fullName evidence="6">C2H2-type domain-containing protein</fullName>
    </recommendedName>
</protein>
<dbReference type="PROSITE" id="PS50157">
    <property type="entry name" value="ZINC_FINGER_C2H2_2"/>
    <property type="match status" value="1"/>
</dbReference>
<name>A0AA39R4A9_9LECA</name>
<dbReference type="EMBL" id="JAFEKC020000008">
    <property type="protein sequence ID" value="KAK0513394.1"/>
    <property type="molecule type" value="Genomic_DNA"/>
</dbReference>
<evidence type="ECO:0000259" key="6">
    <source>
        <dbReference type="PROSITE" id="PS50157"/>
    </source>
</evidence>
<gene>
    <name evidence="7" type="ORF">JMJ35_004380</name>
</gene>
<keyword evidence="3 5" id="KW-0863">Zinc-finger</keyword>
<feature type="domain" description="C2H2-type" evidence="6">
    <location>
        <begin position="208"/>
        <end position="235"/>
    </location>
</feature>
<organism evidence="7 8">
    <name type="scientific">Cladonia borealis</name>
    <dbReference type="NCBI Taxonomy" id="184061"/>
    <lineage>
        <taxon>Eukaryota</taxon>
        <taxon>Fungi</taxon>
        <taxon>Dikarya</taxon>
        <taxon>Ascomycota</taxon>
        <taxon>Pezizomycotina</taxon>
        <taxon>Lecanoromycetes</taxon>
        <taxon>OSLEUM clade</taxon>
        <taxon>Lecanoromycetidae</taxon>
        <taxon>Lecanorales</taxon>
        <taxon>Lecanorineae</taxon>
        <taxon>Cladoniaceae</taxon>
        <taxon>Cladonia</taxon>
    </lineage>
</organism>
<evidence type="ECO:0000256" key="5">
    <source>
        <dbReference type="PROSITE-ProRule" id="PRU00042"/>
    </source>
</evidence>
<dbReference type="InterPro" id="IPR036236">
    <property type="entry name" value="Znf_C2H2_sf"/>
</dbReference>
<keyword evidence="4" id="KW-0862">Zinc</keyword>
<dbReference type="SMART" id="SM00355">
    <property type="entry name" value="ZnF_C2H2"/>
    <property type="match status" value="3"/>
</dbReference>
<evidence type="ECO:0000256" key="2">
    <source>
        <dbReference type="ARBA" id="ARBA00022737"/>
    </source>
</evidence>
<reference evidence="7" key="1">
    <citation type="submission" date="2023-03" db="EMBL/GenBank/DDBJ databases">
        <title>Complete genome of Cladonia borealis.</title>
        <authorList>
            <person name="Park H."/>
        </authorList>
    </citation>
    <scope>NUCLEOTIDE SEQUENCE</scope>
    <source>
        <strain evidence="7">ANT050790</strain>
    </source>
</reference>
<dbReference type="FunFam" id="3.30.160.60:FF:000446">
    <property type="entry name" value="Zinc finger protein"/>
    <property type="match status" value="1"/>
</dbReference>
<accession>A0AA39R4A9</accession>
<proteinExistence type="predicted"/>
<dbReference type="PANTHER" id="PTHR19818:SF157">
    <property type="entry name" value="C2H2-TYPE DOMAIN-CONTAINING PROTEIN"/>
    <property type="match status" value="1"/>
</dbReference>
<dbReference type="PROSITE" id="PS00028">
    <property type="entry name" value="ZINC_FINGER_C2H2_1"/>
    <property type="match status" value="2"/>
</dbReference>
<dbReference type="PANTHER" id="PTHR19818">
    <property type="entry name" value="ZINC FINGER PROTEIN ZIC AND GLI"/>
    <property type="match status" value="1"/>
</dbReference>
<dbReference type="Gene3D" id="3.30.160.60">
    <property type="entry name" value="Classic Zinc Finger"/>
    <property type="match status" value="1"/>
</dbReference>
<evidence type="ECO:0000256" key="3">
    <source>
        <dbReference type="ARBA" id="ARBA00022771"/>
    </source>
</evidence>
<dbReference type="GO" id="GO:0008270">
    <property type="term" value="F:zinc ion binding"/>
    <property type="evidence" value="ECO:0007669"/>
    <property type="project" value="UniProtKB-KW"/>
</dbReference>
<keyword evidence="8" id="KW-1185">Reference proteome</keyword>
<keyword evidence="1" id="KW-0479">Metal-binding</keyword>
<dbReference type="Proteomes" id="UP001166286">
    <property type="component" value="Unassembled WGS sequence"/>
</dbReference>
<dbReference type="GO" id="GO:0045944">
    <property type="term" value="P:positive regulation of transcription by RNA polymerase II"/>
    <property type="evidence" value="ECO:0007669"/>
    <property type="project" value="UniProtKB-ARBA"/>
</dbReference>
<dbReference type="Pfam" id="PF00096">
    <property type="entry name" value="zf-C2H2"/>
    <property type="match status" value="1"/>
</dbReference>